<comment type="similarity">
    <text evidence="2">Belongs to the ustYa family.</text>
</comment>
<evidence type="ECO:0000256" key="1">
    <source>
        <dbReference type="ARBA" id="ARBA00004685"/>
    </source>
</evidence>
<comment type="pathway">
    <text evidence="1">Mycotoxin biosynthesis.</text>
</comment>
<protein>
    <submittedName>
        <fullName evidence="4">Uncharacterized protein</fullName>
    </submittedName>
</protein>
<name>A0ABR1TDX7_9PEZI</name>
<comment type="caution">
    <text evidence="4">The sequence shown here is derived from an EMBL/GenBank/DDBJ whole genome shotgun (WGS) entry which is preliminary data.</text>
</comment>
<keyword evidence="3" id="KW-1133">Transmembrane helix</keyword>
<gene>
    <name evidence="4" type="ORF">PG993_004826</name>
</gene>
<dbReference type="Pfam" id="PF11807">
    <property type="entry name" value="UstYa"/>
    <property type="match status" value="1"/>
</dbReference>
<feature type="transmembrane region" description="Helical" evidence="3">
    <location>
        <begin position="45"/>
        <end position="64"/>
    </location>
</feature>
<sequence length="331" mass="37926">MASQRTSSVTSQPDSMEWEKQGLLMDEGLYERYRTTSWLSSKPHIVISYTLNVILLSLVAILAVRQDKGPRADPSVGVYSPANEAIEYIPQHKFQSALFSHTPYMGFPTDETDQLWKDLYNEVAISTISEEEAKLLPHPTLPIPGTKRYLVQLDVFHELHCLDDLRMLLYPERFPGMDELKDENGVIDRTAHAFRHWDHCIDSLRQVLMCHADVSPVSWRLNVPVKKMLIPQLSTTHTCRNFSRIHEWARAHRAGAWNYNVTADVAEDIIRHSGFDQAPDEDIEDQYENFPGDPFFRYWREHPDEAKVAVQEVQAARAKAKAEAAGQNMAP</sequence>
<evidence type="ECO:0000313" key="4">
    <source>
        <dbReference type="EMBL" id="KAK8044802.1"/>
    </source>
</evidence>
<evidence type="ECO:0000256" key="2">
    <source>
        <dbReference type="ARBA" id="ARBA00035112"/>
    </source>
</evidence>
<dbReference type="PANTHER" id="PTHR33365:SF4">
    <property type="entry name" value="CYCLOCHLOROTINE BIOSYNTHESIS PROTEIN O"/>
    <property type="match status" value="1"/>
</dbReference>
<organism evidence="4 5">
    <name type="scientific">Apiospora rasikravindrae</name>
    <dbReference type="NCBI Taxonomy" id="990691"/>
    <lineage>
        <taxon>Eukaryota</taxon>
        <taxon>Fungi</taxon>
        <taxon>Dikarya</taxon>
        <taxon>Ascomycota</taxon>
        <taxon>Pezizomycotina</taxon>
        <taxon>Sordariomycetes</taxon>
        <taxon>Xylariomycetidae</taxon>
        <taxon>Amphisphaeriales</taxon>
        <taxon>Apiosporaceae</taxon>
        <taxon>Apiospora</taxon>
    </lineage>
</organism>
<proteinExistence type="inferred from homology"/>
<reference evidence="4 5" key="1">
    <citation type="submission" date="2023-01" db="EMBL/GenBank/DDBJ databases">
        <title>Analysis of 21 Apiospora genomes using comparative genomics revels a genus with tremendous synthesis potential of carbohydrate active enzymes and secondary metabolites.</title>
        <authorList>
            <person name="Sorensen T."/>
        </authorList>
    </citation>
    <scope>NUCLEOTIDE SEQUENCE [LARGE SCALE GENOMIC DNA]</scope>
    <source>
        <strain evidence="4 5">CBS 33761</strain>
    </source>
</reference>
<keyword evidence="3" id="KW-0812">Transmembrane</keyword>
<dbReference type="InterPro" id="IPR021765">
    <property type="entry name" value="UstYa-like"/>
</dbReference>
<keyword evidence="3" id="KW-0472">Membrane</keyword>
<evidence type="ECO:0000313" key="5">
    <source>
        <dbReference type="Proteomes" id="UP001444661"/>
    </source>
</evidence>
<dbReference type="EMBL" id="JAQQWK010000003">
    <property type="protein sequence ID" value="KAK8044802.1"/>
    <property type="molecule type" value="Genomic_DNA"/>
</dbReference>
<dbReference type="Proteomes" id="UP001444661">
    <property type="component" value="Unassembled WGS sequence"/>
</dbReference>
<keyword evidence="5" id="KW-1185">Reference proteome</keyword>
<dbReference type="PANTHER" id="PTHR33365">
    <property type="entry name" value="YALI0B05434P"/>
    <property type="match status" value="1"/>
</dbReference>
<accession>A0ABR1TDX7</accession>
<evidence type="ECO:0000256" key="3">
    <source>
        <dbReference type="SAM" id="Phobius"/>
    </source>
</evidence>